<accession>A0A2S2FGT0</accession>
<protein>
    <submittedName>
        <fullName evidence="1">Uncharacterized protein</fullName>
    </submittedName>
</protein>
<dbReference type="Proteomes" id="UP000245977">
    <property type="component" value="Chromosome"/>
</dbReference>
<dbReference type="Gene3D" id="2.40.230.20">
    <property type="entry name" value="Nucleoside-specific channel-forming protein, Tsx-like"/>
    <property type="match status" value="1"/>
</dbReference>
<dbReference type="InterPro" id="IPR036777">
    <property type="entry name" value="Channel_Tsx-like_sf"/>
</dbReference>
<dbReference type="EMBL" id="CP029397">
    <property type="protein sequence ID" value="AWL29995.1"/>
    <property type="molecule type" value="Genomic_DNA"/>
</dbReference>
<evidence type="ECO:0000313" key="2">
    <source>
        <dbReference type="Proteomes" id="UP000245977"/>
    </source>
</evidence>
<gene>
    <name evidence="1" type="ORF">DJ533_16195</name>
</gene>
<reference evidence="1" key="1">
    <citation type="submission" date="2019-08" db="EMBL/GenBank/DDBJ databases">
        <title>The complete genome of Acinetobacter defluvii strain WCHAD010030.</title>
        <authorList>
            <person name="Hu Y."/>
            <person name="Qin J."/>
            <person name="Feng Y."/>
            <person name="Zong Z."/>
        </authorList>
    </citation>
    <scope>NUCLEOTIDE SEQUENCE</scope>
    <source>
        <strain evidence="1">WCHA30</strain>
    </source>
</reference>
<dbReference type="SUPFAM" id="SSF111364">
    <property type="entry name" value="Tsx-like channel"/>
    <property type="match status" value="1"/>
</dbReference>
<keyword evidence="2" id="KW-1185">Reference proteome</keyword>
<evidence type="ECO:0000313" key="1">
    <source>
        <dbReference type="EMBL" id="AWL29995.1"/>
    </source>
</evidence>
<organism evidence="1 2">
    <name type="scientific">Acinetobacter defluvii</name>
    <dbReference type="NCBI Taxonomy" id="1871111"/>
    <lineage>
        <taxon>Bacteria</taxon>
        <taxon>Pseudomonadati</taxon>
        <taxon>Pseudomonadota</taxon>
        <taxon>Gammaproteobacteria</taxon>
        <taxon>Moraxellales</taxon>
        <taxon>Moraxellaceae</taxon>
        <taxon>Acinetobacter</taxon>
    </lineage>
</organism>
<name>A0A2S2FGT0_9GAMM</name>
<dbReference type="KEGG" id="adv:DJ533_16195"/>
<dbReference type="OrthoDB" id="104801at2"/>
<dbReference type="AlphaFoldDB" id="A0A2S2FGT0"/>
<dbReference type="GO" id="GO:0009279">
    <property type="term" value="C:cell outer membrane"/>
    <property type="evidence" value="ECO:0007669"/>
    <property type="project" value="InterPro"/>
</dbReference>
<proteinExistence type="predicted"/>
<sequence>MKSRNKGFFYFTIIALLSNDLKAANWSDTSAGVRWGSIFREPYNPHKISKTILNFTHVSQDDYGRNFLLMDYYISDMDDPSKDNATGAEEFYGLYRRTLSYNALAKEPINNNLIKDIHLSSRMDVGYENTHLSPRPFKVRLGGVVDLKIPKGHLEWGLEGVYQKSYNGITNRHFEFEPTLVTWTSWSYPITKKSQINGILEYMGAIGEDGFGNETKPLTILRANYIYDIGQPKGFKVGVGYEQFNNKYSSNNAIDPTKGSDQKAFVLLGSYHF</sequence>
<dbReference type="STRING" id="1871111.GCA_001704615_02649"/>
<dbReference type="RefSeq" id="WP_065993508.1">
    <property type="nucleotide sequence ID" value="NZ_CP029397.2"/>
</dbReference>